<comment type="similarity">
    <text evidence="1">Belongs to the sulfotransferase 1 family.</text>
</comment>
<evidence type="ECO:0000256" key="1">
    <source>
        <dbReference type="RuleBase" id="RU361155"/>
    </source>
</evidence>
<sequence>MEKTEDLQRSSTEVDDTPKDEFQELLQTLERWESWDGSPLVKYCGCWLQVMLFRSVLAAQKHFKAKGTDILLSTIPKSGTTWLKALTFSIANRN</sequence>
<dbReference type="InterPro" id="IPR000863">
    <property type="entry name" value="Sulfotransferase_dom"/>
</dbReference>
<dbReference type="SUPFAM" id="SSF52540">
    <property type="entry name" value="P-loop containing nucleoside triphosphate hydrolases"/>
    <property type="match status" value="1"/>
</dbReference>
<keyword evidence="1" id="KW-0808">Transferase</keyword>
<proteinExistence type="inferred from homology"/>
<dbReference type="EMBL" id="JACGWJ010000007">
    <property type="protein sequence ID" value="KAL0407849.1"/>
    <property type="molecule type" value="Genomic_DNA"/>
</dbReference>
<dbReference type="InterPro" id="IPR027417">
    <property type="entry name" value="P-loop_NTPase"/>
</dbReference>
<gene>
    <name evidence="3" type="ORF">Sradi_1719300</name>
</gene>
<dbReference type="AlphaFoldDB" id="A0AAW2TTJ9"/>
<comment type="caution">
    <text evidence="3">The sequence shown here is derived from an EMBL/GenBank/DDBJ whole genome shotgun (WGS) entry which is preliminary data.</text>
</comment>
<dbReference type="Pfam" id="PF00685">
    <property type="entry name" value="Sulfotransfer_1"/>
    <property type="match status" value="1"/>
</dbReference>
<protein>
    <recommendedName>
        <fullName evidence="1">Sulfotransferase</fullName>
        <ecNumber evidence="1">2.8.2.-</ecNumber>
    </recommendedName>
</protein>
<organism evidence="3">
    <name type="scientific">Sesamum radiatum</name>
    <name type="common">Black benniseed</name>
    <dbReference type="NCBI Taxonomy" id="300843"/>
    <lineage>
        <taxon>Eukaryota</taxon>
        <taxon>Viridiplantae</taxon>
        <taxon>Streptophyta</taxon>
        <taxon>Embryophyta</taxon>
        <taxon>Tracheophyta</taxon>
        <taxon>Spermatophyta</taxon>
        <taxon>Magnoliopsida</taxon>
        <taxon>eudicotyledons</taxon>
        <taxon>Gunneridae</taxon>
        <taxon>Pentapetalae</taxon>
        <taxon>asterids</taxon>
        <taxon>lamiids</taxon>
        <taxon>Lamiales</taxon>
        <taxon>Pedaliaceae</taxon>
        <taxon>Sesamum</taxon>
    </lineage>
</organism>
<reference evidence="3" key="1">
    <citation type="submission" date="2020-06" db="EMBL/GenBank/DDBJ databases">
        <authorList>
            <person name="Li T."/>
            <person name="Hu X."/>
            <person name="Zhang T."/>
            <person name="Song X."/>
            <person name="Zhang H."/>
            <person name="Dai N."/>
            <person name="Sheng W."/>
            <person name="Hou X."/>
            <person name="Wei L."/>
        </authorList>
    </citation>
    <scope>NUCLEOTIDE SEQUENCE</scope>
    <source>
        <strain evidence="3">G02</strain>
        <tissue evidence="3">Leaf</tissue>
    </source>
</reference>
<dbReference type="Gene3D" id="3.40.50.300">
    <property type="entry name" value="P-loop containing nucleotide triphosphate hydrolases"/>
    <property type="match status" value="1"/>
</dbReference>
<evidence type="ECO:0000313" key="3">
    <source>
        <dbReference type="EMBL" id="KAL0407849.1"/>
    </source>
</evidence>
<accession>A0AAW2TTJ9</accession>
<evidence type="ECO:0000259" key="2">
    <source>
        <dbReference type="Pfam" id="PF00685"/>
    </source>
</evidence>
<feature type="domain" description="Sulfotransferase" evidence="2">
    <location>
        <begin position="68"/>
        <end position="93"/>
    </location>
</feature>
<name>A0AAW2TTJ9_SESRA</name>
<reference evidence="3" key="2">
    <citation type="journal article" date="2024" name="Plant">
        <title>Genomic evolution and insights into agronomic trait innovations of Sesamum species.</title>
        <authorList>
            <person name="Miao H."/>
            <person name="Wang L."/>
            <person name="Qu L."/>
            <person name="Liu H."/>
            <person name="Sun Y."/>
            <person name="Le M."/>
            <person name="Wang Q."/>
            <person name="Wei S."/>
            <person name="Zheng Y."/>
            <person name="Lin W."/>
            <person name="Duan Y."/>
            <person name="Cao H."/>
            <person name="Xiong S."/>
            <person name="Wang X."/>
            <person name="Wei L."/>
            <person name="Li C."/>
            <person name="Ma Q."/>
            <person name="Ju M."/>
            <person name="Zhao R."/>
            <person name="Li G."/>
            <person name="Mu C."/>
            <person name="Tian Q."/>
            <person name="Mei H."/>
            <person name="Zhang T."/>
            <person name="Gao T."/>
            <person name="Zhang H."/>
        </authorList>
    </citation>
    <scope>NUCLEOTIDE SEQUENCE</scope>
    <source>
        <strain evidence="3">G02</strain>
    </source>
</reference>
<dbReference type="GO" id="GO:0008146">
    <property type="term" value="F:sulfotransferase activity"/>
    <property type="evidence" value="ECO:0007669"/>
    <property type="project" value="InterPro"/>
</dbReference>
<dbReference type="EC" id="2.8.2.-" evidence="1"/>